<accession>A0A7Y7B0L9</accession>
<dbReference type="Gene3D" id="3.40.710.10">
    <property type="entry name" value="DD-peptidase/beta-lactamase superfamily"/>
    <property type="match status" value="1"/>
</dbReference>
<dbReference type="EMBL" id="JABBXF010000005">
    <property type="protein sequence ID" value="NVK76660.1"/>
    <property type="molecule type" value="Genomic_DNA"/>
</dbReference>
<reference evidence="3 4" key="1">
    <citation type="submission" date="2020-04" db="EMBL/GenBank/DDBJ databases">
        <title>Draft Genome Sequence of Streptomyces morookaense DSM 40503, an 8-azaguanine-producing strain.</title>
        <authorList>
            <person name="Qi J."/>
            <person name="Gao J.-M."/>
        </authorList>
    </citation>
    <scope>NUCLEOTIDE SEQUENCE [LARGE SCALE GENOMIC DNA]</scope>
    <source>
        <strain evidence="3 4">DSM 40503</strain>
    </source>
</reference>
<keyword evidence="1" id="KW-0732">Signal</keyword>
<dbReference type="InterPro" id="IPR001466">
    <property type="entry name" value="Beta-lactam-related"/>
</dbReference>
<evidence type="ECO:0000313" key="4">
    <source>
        <dbReference type="Proteomes" id="UP000587462"/>
    </source>
</evidence>
<dbReference type="SUPFAM" id="SSF56601">
    <property type="entry name" value="beta-lactamase/transpeptidase-like"/>
    <property type="match status" value="1"/>
</dbReference>
<dbReference type="Pfam" id="PF00144">
    <property type="entry name" value="Beta-lactamase"/>
    <property type="match status" value="1"/>
</dbReference>
<organism evidence="3 4">
    <name type="scientific">Streptomyces morookaense</name>
    <name type="common">Streptoverticillium morookaense</name>
    <dbReference type="NCBI Taxonomy" id="1970"/>
    <lineage>
        <taxon>Bacteria</taxon>
        <taxon>Bacillati</taxon>
        <taxon>Actinomycetota</taxon>
        <taxon>Actinomycetes</taxon>
        <taxon>Kitasatosporales</taxon>
        <taxon>Streptomycetaceae</taxon>
        <taxon>Streptomyces</taxon>
    </lineage>
</organism>
<evidence type="ECO:0000256" key="1">
    <source>
        <dbReference type="SAM" id="SignalP"/>
    </source>
</evidence>
<protein>
    <submittedName>
        <fullName evidence="3">Beta-lactamase family protein</fullName>
    </submittedName>
</protein>
<evidence type="ECO:0000259" key="2">
    <source>
        <dbReference type="Pfam" id="PF00144"/>
    </source>
</evidence>
<gene>
    <name evidence="3" type="ORF">HG542_03190</name>
</gene>
<dbReference type="InterPro" id="IPR012338">
    <property type="entry name" value="Beta-lactam/transpept-like"/>
</dbReference>
<feature type="domain" description="Beta-lactamase-related" evidence="2">
    <location>
        <begin position="52"/>
        <end position="375"/>
    </location>
</feature>
<dbReference type="PANTHER" id="PTHR46825:SF7">
    <property type="entry name" value="D-ALANYL-D-ALANINE CARBOXYPEPTIDASE"/>
    <property type="match status" value="1"/>
</dbReference>
<dbReference type="PANTHER" id="PTHR46825">
    <property type="entry name" value="D-ALANYL-D-ALANINE-CARBOXYPEPTIDASE/ENDOPEPTIDASE AMPH"/>
    <property type="match status" value="1"/>
</dbReference>
<name>A0A7Y7B0L9_STRMO</name>
<dbReference type="InterPro" id="IPR050491">
    <property type="entry name" value="AmpC-like"/>
</dbReference>
<evidence type="ECO:0000313" key="3">
    <source>
        <dbReference type="EMBL" id="NVK76660.1"/>
    </source>
</evidence>
<dbReference type="Proteomes" id="UP000587462">
    <property type="component" value="Unassembled WGS sequence"/>
</dbReference>
<dbReference type="AlphaFoldDB" id="A0A7Y7B0L9"/>
<proteinExistence type="predicted"/>
<sequence length="405" mass="42600">MRRPLRTALPVVLAAGLTGAGLTAAPPVSAARTTGHRIGHAATRAVMGGIVRGGVPGVLGQAREGGRVWNASSGLADLGRARAPRPGDRFRIGSNTKTFVATVVLQLEAEHRLALGDTVEHWLPGVVHGNGNDGSRITVRQLLDHTSGIYDYTADPALAAKTFGKDFLRHRFAAHRPRDLVRTAMAHRPVFAPGTGWSYSSTNYILAGMIIEKATGHSYAAEIRRRIIRPLGLRATTVPVTSIRIPRPAERGYLRLPGEPPGTALHDVTAMNPGVAGAAGGMISSVGDLQAFYRALLHGRLLPGRQLGEMLTTVDTGHREIGRYGLGIGEQRLSCGTTVWGHVGSIPGFVSLVSSTRDAGHTAAFSVNAYGFAPDLLALLEAEFCGKAPAPQARAVPGAPAPGIR</sequence>
<comment type="caution">
    <text evidence="3">The sequence shown here is derived from an EMBL/GenBank/DDBJ whole genome shotgun (WGS) entry which is preliminary data.</text>
</comment>
<feature type="chain" id="PRO_5031542058" evidence="1">
    <location>
        <begin position="31"/>
        <end position="405"/>
    </location>
</feature>
<feature type="signal peptide" evidence="1">
    <location>
        <begin position="1"/>
        <end position="30"/>
    </location>
</feature>
<keyword evidence="4" id="KW-1185">Reference proteome</keyword>